<keyword evidence="4" id="KW-1185">Reference proteome</keyword>
<dbReference type="Proteomes" id="UP000034947">
    <property type="component" value="Unassembled WGS sequence"/>
</dbReference>
<dbReference type="AlphaFoldDB" id="A0A0F8UT55"/>
<organism evidence="3 4">
    <name type="scientific">Aspergillus ochraceoroseus</name>
    <dbReference type="NCBI Taxonomy" id="138278"/>
    <lineage>
        <taxon>Eukaryota</taxon>
        <taxon>Fungi</taxon>
        <taxon>Dikarya</taxon>
        <taxon>Ascomycota</taxon>
        <taxon>Pezizomycotina</taxon>
        <taxon>Eurotiomycetes</taxon>
        <taxon>Eurotiomycetidae</taxon>
        <taxon>Eurotiales</taxon>
        <taxon>Aspergillaceae</taxon>
        <taxon>Aspergillus</taxon>
        <taxon>Aspergillus subgen. Nidulantes</taxon>
    </lineage>
</organism>
<proteinExistence type="predicted"/>
<evidence type="ECO:0000256" key="2">
    <source>
        <dbReference type="SAM" id="SignalP"/>
    </source>
</evidence>
<dbReference type="VEuPathDB" id="FungiDB:P175DRAFT_0465253"/>
<accession>A0A0F8UT55</accession>
<gene>
    <name evidence="3" type="ORF">AOCH_005061</name>
</gene>
<dbReference type="OrthoDB" id="5425848at2759"/>
<reference evidence="3 4" key="1">
    <citation type="submission" date="2015-02" db="EMBL/GenBank/DDBJ databases">
        <title>Draft Genome Sequences of Two Closely-Related Aflatoxigenic Aspergillus Species Obtained from the Cote d'Ivoire.</title>
        <authorList>
            <person name="Moore G.G."/>
            <person name="Beltz S.B."/>
            <person name="Mack B.M."/>
        </authorList>
    </citation>
    <scope>NUCLEOTIDE SEQUENCE [LARGE SCALE GENOMIC DNA]</scope>
    <source>
        <strain evidence="3 4">SRRC1432</strain>
    </source>
</reference>
<sequence length="356" mass="37689">MHSSRILQSAASILALLAQCRLSEATPLEFKETDENGLEKRCDNLCGYYQQLCCASSEVCSTNSAGEAVCVASTTSSGSGSWEYYTTTYVVTETGATTVTSVWSTWVATTTGSCRADLGETTCGSDCCGAAYVCTNNQCVLGSTSVWATETETATAPVRGTSTSTVTQTVSPTVTQGFDAPVTTDGVAAYGVDAPDHGGLSGGAIAGIVIGTIAGVFLLLLVCACFCCRGIIDSLLACLGIGKRRRTDTTYVEEHYSQHAHGARPEGRTWFGARPSGPDQGGEKKSRWSNLATIGIIIGALALCLGLRRKRDQDEKSDYTYPSYYSYYTSTTTAQTDEPDRAGDREDPGLEHILND</sequence>
<evidence type="ECO:0000313" key="3">
    <source>
        <dbReference type="EMBL" id="KKK22739.1"/>
    </source>
</evidence>
<dbReference type="EMBL" id="JYKN01000870">
    <property type="protein sequence ID" value="KKK22739.1"/>
    <property type="molecule type" value="Genomic_DNA"/>
</dbReference>
<name>A0A0F8UT55_9EURO</name>
<feature type="chain" id="PRO_5002529034" description="Mid2 domain-containing protein" evidence="2">
    <location>
        <begin position="26"/>
        <end position="356"/>
    </location>
</feature>
<evidence type="ECO:0000313" key="4">
    <source>
        <dbReference type="Proteomes" id="UP000034947"/>
    </source>
</evidence>
<feature type="region of interest" description="Disordered" evidence="1">
    <location>
        <begin position="257"/>
        <end position="286"/>
    </location>
</feature>
<keyword evidence="2" id="KW-0732">Signal</keyword>
<evidence type="ECO:0008006" key="5">
    <source>
        <dbReference type="Google" id="ProtNLM"/>
    </source>
</evidence>
<feature type="region of interest" description="Disordered" evidence="1">
    <location>
        <begin position="330"/>
        <end position="356"/>
    </location>
</feature>
<feature type="signal peptide" evidence="2">
    <location>
        <begin position="1"/>
        <end position="25"/>
    </location>
</feature>
<feature type="compositionally biased region" description="Basic and acidic residues" evidence="1">
    <location>
        <begin position="338"/>
        <end position="356"/>
    </location>
</feature>
<feature type="compositionally biased region" description="Basic and acidic residues" evidence="1">
    <location>
        <begin position="257"/>
        <end position="267"/>
    </location>
</feature>
<evidence type="ECO:0000256" key="1">
    <source>
        <dbReference type="SAM" id="MobiDB-lite"/>
    </source>
</evidence>
<protein>
    <recommendedName>
        <fullName evidence="5">Mid2 domain-containing protein</fullName>
    </recommendedName>
</protein>
<comment type="caution">
    <text evidence="3">The sequence shown here is derived from an EMBL/GenBank/DDBJ whole genome shotgun (WGS) entry which is preliminary data.</text>
</comment>